<organism evidence="5 7">
    <name type="scientific">Halopseudomonas pelagia</name>
    <dbReference type="NCBI Taxonomy" id="553151"/>
    <lineage>
        <taxon>Bacteria</taxon>
        <taxon>Pseudomonadati</taxon>
        <taxon>Pseudomonadota</taxon>
        <taxon>Gammaproteobacteria</taxon>
        <taxon>Pseudomonadales</taxon>
        <taxon>Pseudomonadaceae</taxon>
        <taxon>Halopseudomonas</taxon>
    </lineage>
</organism>
<dbReference type="PANTHER" id="PTHR44196">
    <property type="entry name" value="DEHYDROGENASE/REDUCTASE SDR FAMILY MEMBER 7B"/>
    <property type="match status" value="1"/>
</dbReference>
<dbReference type="Gene3D" id="3.40.50.720">
    <property type="entry name" value="NAD(P)-binding Rossmann-like Domain"/>
    <property type="match status" value="1"/>
</dbReference>
<keyword evidence="2" id="KW-0560">Oxidoreductase</keyword>
<accession>A0AA91Z524</accession>
<protein>
    <submittedName>
        <fullName evidence="6">SDR family NAD(P)-dependent oxidoreductase</fullName>
    </submittedName>
    <submittedName>
        <fullName evidence="5">Short-chain dehydrogenase</fullName>
    </submittedName>
</protein>
<dbReference type="AlphaFoldDB" id="A0AA91Z524"/>
<dbReference type="PROSITE" id="PS00061">
    <property type="entry name" value="ADH_SHORT"/>
    <property type="match status" value="1"/>
</dbReference>
<evidence type="ECO:0000313" key="7">
    <source>
        <dbReference type="Proteomes" id="UP000243750"/>
    </source>
</evidence>
<reference evidence="5 7" key="1">
    <citation type="submission" date="2017-09" db="EMBL/GenBank/DDBJ databases">
        <title>Bacterial and phytoplankton interrelationship in Kongsfjorden, an Arctic fjord.</title>
        <authorList>
            <person name="Sinha R."/>
            <person name="Krishnan K."/>
        </authorList>
    </citation>
    <scope>NUCLEOTIDE SEQUENCE [LARGE SCALE GENOMIC DNA]</scope>
    <source>
        <strain evidence="5 7">58</strain>
    </source>
</reference>
<dbReference type="Proteomes" id="UP000243750">
    <property type="component" value="Unassembled WGS sequence"/>
</dbReference>
<dbReference type="PANTHER" id="PTHR44196:SF1">
    <property type="entry name" value="DEHYDROGENASE_REDUCTASE SDR FAMILY MEMBER 7B"/>
    <property type="match status" value="1"/>
</dbReference>
<evidence type="ECO:0000313" key="5">
    <source>
        <dbReference type="EMBL" id="PCC98296.1"/>
    </source>
</evidence>
<proteinExistence type="inferred from homology"/>
<dbReference type="GO" id="GO:0016491">
    <property type="term" value="F:oxidoreductase activity"/>
    <property type="evidence" value="ECO:0007669"/>
    <property type="project" value="UniProtKB-KW"/>
</dbReference>
<dbReference type="GO" id="GO:0016020">
    <property type="term" value="C:membrane"/>
    <property type="evidence" value="ECO:0007669"/>
    <property type="project" value="TreeGrafter"/>
</dbReference>
<dbReference type="InterPro" id="IPR020904">
    <property type="entry name" value="Sc_DH/Rdtase_CS"/>
</dbReference>
<feature type="domain" description="Ketoreductase" evidence="4">
    <location>
        <begin position="12"/>
        <end position="199"/>
    </location>
</feature>
<dbReference type="InterPro" id="IPR002347">
    <property type="entry name" value="SDR_fam"/>
</dbReference>
<evidence type="ECO:0000256" key="1">
    <source>
        <dbReference type="ARBA" id="ARBA00006484"/>
    </source>
</evidence>
<dbReference type="PRINTS" id="PR00080">
    <property type="entry name" value="SDRFAMILY"/>
</dbReference>
<dbReference type="PRINTS" id="PR00081">
    <property type="entry name" value="GDHRDH"/>
</dbReference>
<comment type="similarity">
    <text evidence="1 3">Belongs to the short-chain dehydrogenases/reductases (SDR) family.</text>
</comment>
<dbReference type="EMBL" id="CP033116">
    <property type="protein sequence ID" value="QFY56689.1"/>
    <property type="molecule type" value="Genomic_DNA"/>
</dbReference>
<dbReference type="Proteomes" id="UP000344571">
    <property type="component" value="Chromosome"/>
</dbReference>
<reference evidence="6 8" key="2">
    <citation type="submission" date="2018-10" db="EMBL/GenBank/DDBJ databases">
        <title>Complete genome sequence of Pseudomonas pelagia strain Kongs-67.</title>
        <authorList>
            <person name="Sinha R.K."/>
            <person name="Krishnan K."/>
        </authorList>
    </citation>
    <scope>NUCLEOTIDE SEQUENCE [LARGE SCALE GENOMIC DNA]</scope>
    <source>
        <strain evidence="6 8">Kongs-67</strain>
    </source>
</reference>
<evidence type="ECO:0000313" key="6">
    <source>
        <dbReference type="EMBL" id="QFY56689.1"/>
    </source>
</evidence>
<sequence>MNKHRYKPLQAQTMVITGATSGIGLATAQRAARYGARLVLAARNEDELKNLCFEISQSGGKAAYVVADVGEEQDVQKIADKAVEEFGGFDTWVNNAGVVVFSELQDLPIEDHQQIFQTNYWGVVYGSRIAQKHFKTRDNGGSIINIASINAEMPVPILGAYSASKAAVKAYSDVLRMELLHEKAPVKVTVVMPSGIATPISDHGRSYMEDRGKIMPPLYDPELVAEAILTAAQKYVRQITVGETGRISMLAWDLVPSVMDRVISWALPRVQSSGKPKSPTDNLYSADEDGAVYLNQRRQGLMLSPYTQARLHPKAALGVATTAVAVGLVAFKLIKGR</sequence>
<dbReference type="SMART" id="SM00822">
    <property type="entry name" value="PKS_KR"/>
    <property type="match status" value="1"/>
</dbReference>
<dbReference type="InterPro" id="IPR057326">
    <property type="entry name" value="KR_dom"/>
</dbReference>
<evidence type="ECO:0000256" key="3">
    <source>
        <dbReference type="RuleBase" id="RU000363"/>
    </source>
</evidence>
<dbReference type="RefSeq" id="WP_096347553.1">
    <property type="nucleotide sequence ID" value="NZ_CP033116.1"/>
</dbReference>
<evidence type="ECO:0000259" key="4">
    <source>
        <dbReference type="SMART" id="SM00822"/>
    </source>
</evidence>
<evidence type="ECO:0000313" key="8">
    <source>
        <dbReference type="Proteomes" id="UP000344571"/>
    </source>
</evidence>
<dbReference type="Pfam" id="PF00106">
    <property type="entry name" value="adh_short"/>
    <property type="match status" value="1"/>
</dbReference>
<dbReference type="SUPFAM" id="SSF51735">
    <property type="entry name" value="NAD(P)-binding Rossmann-fold domains"/>
    <property type="match status" value="1"/>
</dbReference>
<name>A0AA91Z524_9GAMM</name>
<dbReference type="InterPro" id="IPR036291">
    <property type="entry name" value="NAD(P)-bd_dom_sf"/>
</dbReference>
<keyword evidence="8" id="KW-1185">Reference proteome</keyword>
<gene>
    <name evidence="5" type="ORF">CO192_16040</name>
    <name evidence="6" type="ORF">EAO82_10075</name>
</gene>
<evidence type="ECO:0000256" key="2">
    <source>
        <dbReference type="ARBA" id="ARBA00023002"/>
    </source>
</evidence>
<dbReference type="EMBL" id="NWMT01000214">
    <property type="protein sequence ID" value="PCC98296.1"/>
    <property type="molecule type" value="Genomic_DNA"/>
</dbReference>
<dbReference type="NCBIfam" id="NF005495">
    <property type="entry name" value="PRK07109.1"/>
    <property type="match status" value="1"/>
</dbReference>